<evidence type="ECO:0000313" key="7">
    <source>
        <dbReference type="EMBL" id="KOO28091.1"/>
    </source>
</evidence>
<keyword evidence="7" id="KW-0808">Transferase</keyword>
<evidence type="ECO:0000259" key="6">
    <source>
        <dbReference type="PROSITE" id="PS50234"/>
    </source>
</evidence>
<proteinExistence type="predicted"/>
<dbReference type="EMBL" id="JWZX01002622">
    <property type="protein sequence ID" value="KOO28091.1"/>
    <property type="molecule type" value="Genomic_DNA"/>
</dbReference>
<dbReference type="SUPFAM" id="SSF53300">
    <property type="entry name" value="vWA-like"/>
    <property type="match status" value="1"/>
</dbReference>
<comment type="subcellular location">
    <subcellularLocation>
        <location evidence="1">Secreted</location>
    </subcellularLocation>
</comment>
<keyword evidence="3" id="KW-0732">Signal</keyword>
<dbReference type="OrthoDB" id="2152809at2759"/>
<dbReference type="GO" id="GO:0016301">
    <property type="term" value="F:kinase activity"/>
    <property type="evidence" value="ECO:0007669"/>
    <property type="project" value="UniProtKB-KW"/>
</dbReference>
<evidence type="ECO:0000256" key="1">
    <source>
        <dbReference type="ARBA" id="ARBA00004613"/>
    </source>
</evidence>
<reference evidence="8" key="1">
    <citation type="journal article" date="2015" name="PLoS Genet.">
        <title>Genome Sequence and Transcriptome Analyses of Chrysochromulina tobin: Metabolic Tools for Enhanced Algal Fitness in the Prominent Order Prymnesiales (Haptophyceae).</title>
        <authorList>
            <person name="Hovde B.T."/>
            <person name="Deodato C.R."/>
            <person name="Hunsperger H.M."/>
            <person name="Ryken S.A."/>
            <person name="Yost W."/>
            <person name="Jha R.K."/>
            <person name="Patterson J."/>
            <person name="Monnat R.J. Jr."/>
            <person name="Barlow S.B."/>
            <person name="Starkenburg S.R."/>
            <person name="Cattolico R.A."/>
        </authorList>
    </citation>
    <scope>NUCLEOTIDE SEQUENCE</scope>
    <source>
        <strain evidence="8">CCMP291</strain>
    </source>
</reference>
<sequence>MPTKSPEELQAIIDGMNQKIALLEAKTQQTEAQYKVEKKELEQEIHTLRATAGNGMGAMGMPMMGMGGMPMGMGGMGGMGMGVPMMGMGMPPMPGQDQAVSPQMQQMQMLMCMAQANPAMMPQCMQMMQMMMGMGPQPATGTTPMPFAFSAVPAAPVSSVTSSSRPAASLSVSAHAPGATLEGGSTVAQLRALQAEKDKLASRSVSASNRADSASKIASIKANALARQDTAVELCILMDCTGSMGSYIEQAKQTAALIVKQARDKYAVDLRVAFVGYRDFDDSVRFEVKDFVAGENIDEVTKLLMHCTATGGGDAPEDVAGGLEKALHLSWSQSSSRIKMIVHVADAPAHGSEYHVGLVDNHDGVQNPDPAEMMRQLGDKKVAYYFFKINNSTDKMIAKLKEAHKNSRREFKVHELGKGNEFKFADIVLGSIASSVRAAGITLPTPSAPASPATPASASASFSRSSASSVPSMAAGGGGASATFTPSHY</sequence>
<evidence type="ECO:0000256" key="2">
    <source>
        <dbReference type="ARBA" id="ARBA00022525"/>
    </source>
</evidence>
<dbReference type="Pfam" id="PF25106">
    <property type="entry name" value="VWA_4"/>
    <property type="match status" value="1"/>
</dbReference>
<keyword evidence="2" id="KW-0964">Secreted</keyword>
<dbReference type="PANTHER" id="PTHR47763">
    <property type="entry name" value="ALPHA-PROTEIN KINASE VWKA"/>
    <property type="match status" value="1"/>
</dbReference>
<comment type="caution">
    <text evidence="7">The sequence shown here is derived from an EMBL/GenBank/DDBJ whole genome shotgun (WGS) entry which is preliminary data.</text>
</comment>
<name>A0A0M0JND2_9EUKA</name>
<feature type="coiled-coil region" evidence="4">
    <location>
        <begin position="13"/>
        <end position="51"/>
    </location>
</feature>
<keyword evidence="8" id="KW-1185">Reference proteome</keyword>
<feature type="domain" description="VWFA" evidence="6">
    <location>
        <begin position="233"/>
        <end position="432"/>
    </location>
</feature>
<evidence type="ECO:0000256" key="3">
    <source>
        <dbReference type="ARBA" id="ARBA00022729"/>
    </source>
</evidence>
<dbReference type="InterPro" id="IPR052969">
    <property type="entry name" value="Thr-specific_kinase-like"/>
</dbReference>
<keyword evidence="7" id="KW-0418">Kinase</keyword>
<keyword evidence="4" id="KW-0175">Coiled coil</keyword>
<dbReference type="InterPro" id="IPR056861">
    <property type="entry name" value="HMCN1-like_VWA"/>
</dbReference>
<protein>
    <submittedName>
        <fullName evidence="7">Mhck ef2 kinase domain family protein</fullName>
    </submittedName>
</protein>
<gene>
    <name evidence="7" type="ORF">Ctob_003036</name>
</gene>
<evidence type="ECO:0000256" key="5">
    <source>
        <dbReference type="SAM" id="MobiDB-lite"/>
    </source>
</evidence>
<accession>A0A0M0JND2</accession>
<dbReference type="InterPro" id="IPR002035">
    <property type="entry name" value="VWF_A"/>
</dbReference>
<evidence type="ECO:0000313" key="8">
    <source>
        <dbReference type="Proteomes" id="UP000037460"/>
    </source>
</evidence>
<dbReference type="SMART" id="SM00327">
    <property type="entry name" value="VWA"/>
    <property type="match status" value="1"/>
</dbReference>
<dbReference type="Gene3D" id="3.40.50.410">
    <property type="entry name" value="von Willebrand factor, type A domain"/>
    <property type="match status" value="1"/>
</dbReference>
<dbReference type="InterPro" id="IPR036465">
    <property type="entry name" value="vWFA_dom_sf"/>
</dbReference>
<dbReference type="AlphaFoldDB" id="A0A0M0JND2"/>
<evidence type="ECO:0000256" key="4">
    <source>
        <dbReference type="SAM" id="Coils"/>
    </source>
</evidence>
<dbReference type="PROSITE" id="PS50234">
    <property type="entry name" value="VWFA"/>
    <property type="match status" value="1"/>
</dbReference>
<dbReference type="CDD" id="cd00198">
    <property type="entry name" value="vWFA"/>
    <property type="match status" value="1"/>
</dbReference>
<dbReference type="PANTHER" id="PTHR47763:SF4">
    <property type="entry name" value="ALPHA-PROTEIN KINASE VWKA"/>
    <property type="match status" value="1"/>
</dbReference>
<dbReference type="Proteomes" id="UP000037460">
    <property type="component" value="Unassembled WGS sequence"/>
</dbReference>
<feature type="region of interest" description="Disordered" evidence="5">
    <location>
        <begin position="470"/>
        <end position="489"/>
    </location>
</feature>
<organism evidence="7 8">
    <name type="scientific">Chrysochromulina tobinii</name>
    <dbReference type="NCBI Taxonomy" id="1460289"/>
    <lineage>
        <taxon>Eukaryota</taxon>
        <taxon>Haptista</taxon>
        <taxon>Haptophyta</taxon>
        <taxon>Prymnesiophyceae</taxon>
        <taxon>Prymnesiales</taxon>
        <taxon>Chrysochromulinaceae</taxon>
        <taxon>Chrysochromulina</taxon>
    </lineage>
</organism>